<dbReference type="EMBL" id="MNXQ01000043">
    <property type="protein sequence ID" value="OIP03286.1"/>
    <property type="molecule type" value="Genomic_DNA"/>
</dbReference>
<feature type="domain" description="Zinc finger DksA/TraR C4-type" evidence="5">
    <location>
        <begin position="74"/>
        <end position="106"/>
    </location>
</feature>
<feature type="zinc finger region" description="dksA C4-type" evidence="4">
    <location>
        <begin position="79"/>
        <end position="103"/>
    </location>
</feature>
<name>A0A1J5B8T3_9BACT</name>
<dbReference type="Gene3D" id="1.20.120.910">
    <property type="entry name" value="DksA, coiled-coil domain"/>
    <property type="match status" value="1"/>
</dbReference>
<dbReference type="SUPFAM" id="SSF57716">
    <property type="entry name" value="Glucocorticoid receptor-like (DNA-binding domain)"/>
    <property type="match status" value="1"/>
</dbReference>
<dbReference type="Pfam" id="PF01258">
    <property type="entry name" value="zf-dskA_traR"/>
    <property type="match status" value="1"/>
</dbReference>
<dbReference type="InterPro" id="IPR020458">
    <property type="entry name" value="Znf_DskA_TraR_CS"/>
</dbReference>
<keyword evidence="2" id="KW-0863">Zinc-finger</keyword>
<dbReference type="PROSITE" id="PS51128">
    <property type="entry name" value="ZF_DKSA_2"/>
    <property type="match status" value="1"/>
</dbReference>
<evidence type="ECO:0000256" key="4">
    <source>
        <dbReference type="PROSITE-ProRule" id="PRU00510"/>
    </source>
</evidence>
<evidence type="ECO:0000256" key="2">
    <source>
        <dbReference type="ARBA" id="ARBA00022771"/>
    </source>
</evidence>
<dbReference type="PANTHER" id="PTHR33823:SF2">
    <property type="entry name" value="RNA POLYMERASE-BINDING TRANSCRIPTION FACTOR DKSA"/>
    <property type="match status" value="1"/>
</dbReference>
<evidence type="ECO:0000313" key="6">
    <source>
        <dbReference type="EMBL" id="OIP03286.1"/>
    </source>
</evidence>
<protein>
    <recommendedName>
        <fullName evidence="5">Zinc finger DksA/TraR C4-type domain-containing protein</fullName>
    </recommendedName>
</protein>
<keyword evidence="1" id="KW-0479">Metal-binding</keyword>
<accession>A0A1J5B8T3</accession>
<dbReference type="PROSITE" id="PS01102">
    <property type="entry name" value="ZF_DKSA_1"/>
    <property type="match status" value="1"/>
</dbReference>
<evidence type="ECO:0000256" key="3">
    <source>
        <dbReference type="ARBA" id="ARBA00022833"/>
    </source>
</evidence>
<dbReference type="AlphaFoldDB" id="A0A1J5B8T3"/>
<gene>
    <name evidence="6" type="ORF">AUK18_02360</name>
</gene>
<reference evidence="6 7" key="1">
    <citation type="journal article" date="2016" name="Environ. Microbiol.">
        <title>Genomic resolution of a cold subsurface aquifer community provides metabolic insights for novel microbes adapted to high CO concentrations.</title>
        <authorList>
            <person name="Probst A.J."/>
            <person name="Castelle C.J."/>
            <person name="Singh A."/>
            <person name="Brown C.T."/>
            <person name="Anantharaman K."/>
            <person name="Sharon I."/>
            <person name="Hug L.A."/>
            <person name="Burstein D."/>
            <person name="Emerson J.B."/>
            <person name="Thomas B.C."/>
            <person name="Banfield J.F."/>
        </authorList>
    </citation>
    <scope>NUCLEOTIDE SEQUENCE [LARGE SCALE GENOMIC DNA]</scope>
    <source>
        <strain evidence="6">CG2_30_44_31</strain>
    </source>
</reference>
<dbReference type="PANTHER" id="PTHR33823">
    <property type="entry name" value="RNA POLYMERASE-BINDING TRANSCRIPTION FACTOR DKSA-RELATED"/>
    <property type="match status" value="1"/>
</dbReference>
<comment type="caution">
    <text evidence="6">The sequence shown here is derived from an EMBL/GenBank/DDBJ whole genome shotgun (WGS) entry which is preliminary data.</text>
</comment>
<dbReference type="InterPro" id="IPR000962">
    <property type="entry name" value="Znf_DskA_TraR"/>
</dbReference>
<dbReference type="Proteomes" id="UP000183605">
    <property type="component" value="Unassembled WGS sequence"/>
</dbReference>
<proteinExistence type="predicted"/>
<evidence type="ECO:0000313" key="7">
    <source>
        <dbReference type="Proteomes" id="UP000183605"/>
    </source>
</evidence>
<dbReference type="GO" id="GO:0008270">
    <property type="term" value="F:zinc ion binding"/>
    <property type="evidence" value="ECO:0007669"/>
    <property type="project" value="UniProtKB-KW"/>
</dbReference>
<keyword evidence="3" id="KW-0862">Zinc</keyword>
<evidence type="ECO:0000256" key="1">
    <source>
        <dbReference type="ARBA" id="ARBA00022723"/>
    </source>
</evidence>
<evidence type="ECO:0000259" key="5">
    <source>
        <dbReference type="Pfam" id="PF01258"/>
    </source>
</evidence>
<organism evidence="6 7">
    <name type="scientific">Candidatus Beckwithbacteria bacterium CG2_30_44_31</name>
    <dbReference type="NCBI Taxonomy" id="1805035"/>
    <lineage>
        <taxon>Bacteria</taxon>
        <taxon>Candidatus Beckwithiibacteriota</taxon>
    </lineage>
</organism>
<sequence length="109" mass="12551">MKNYLQKEERKLKKRKTELEKEDPFIDQDRVNDNAAVDAEAAEEFGHDRVSALKLEIDKTLIRIRKTLTRIKLGRFGICEECKQMIDTDRLAIDPTATLCIDCAKKNAA</sequence>